<evidence type="ECO:0000313" key="4">
    <source>
        <dbReference type="Proteomes" id="UP000186040"/>
    </source>
</evidence>
<accession>A0A1Q9LN08</accession>
<sequence length="253" mass="25694">MTQPPQPPHDGGQHPGQFPPPGGYPPPQPGWQQQPFPQQPGQFGGPQGQYPPAPGYPGDPAGPYPQVDPTTGQPLGQQPPYQGGYPGVGGYATQSNPYGLPGDAFGPRPGRGKTPWVIGIAALAVIGLTVTLVLVLTSGGGTGSPGATAESAADAIGAQDVAAFNKLVCDPSDALDDGDLGRGAARGGESTTKVKRAEVTRADDEGTNGRASAEVAVELTNGRSFTAQLDLREREAGGDWCVRNLTVGGIGVN</sequence>
<protein>
    <recommendedName>
        <fullName evidence="5">DUF4878 domain-containing protein</fullName>
    </recommendedName>
</protein>
<keyword evidence="2" id="KW-1133">Transmembrane helix</keyword>
<dbReference type="STRING" id="1193682.BJP25_14005"/>
<feature type="region of interest" description="Disordered" evidence="1">
    <location>
        <begin position="1"/>
        <end position="94"/>
    </location>
</feature>
<feature type="compositionally biased region" description="Low complexity" evidence="1">
    <location>
        <begin position="30"/>
        <end position="41"/>
    </location>
</feature>
<dbReference type="EMBL" id="MKQR01000009">
    <property type="protein sequence ID" value="OLR93422.1"/>
    <property type="molecule type" value="Genomic_DNA"/>
</dbReference>
<feature type="compositionally biased region" description="Pro residues" evidence="1">
    <location>
        <begin position="49"/>
        <end position="63"/>
    </location>
</feature>
<name>A0A1Q9LN08_9PSEU</name>
<organism evidence="3 4">
    <name type="scientific">Actinokineospora bangkokensis</name>
    <dbReference type="NCBI Taxonomy" id="1193682"/>
    <lineage>
        <taxon>Bacteria</taxon>
        <taxon>Bacillati</taxon>
        <taxon>Actinomycetota</taxon>
        <taxon>Actinomycetes</taxon>
        <taxon>Pseudonocardiales</taxon>
        <taxon>Pseudonocardiaceae</taxon>
        <taxon>Actinokineospora</taxon>
    </lineage>
</organism>
<feature type="compositionally biased region" description="Low complexity" evidence="1">
    <location>
        <begin position="64"/>
        <end position="83"/>
    </location>
</feature>
<keyword evidence="4" id="KW-1185">Reference proteome</keyword>
<evidence type="ECO:0000256" key="1">
    <source>
        <dbReference type="SAM" id="MobiDB-lite"/>
    </source>
</evidence>
<evidence type="ECO:0008006" key="5">
    <source>
        <dbReference type="Google" id="ProtNLM"/>
    </source>
</evidence>
<keyword evidence="2" id="KW-0472">Membrane</keyword>
<gene>
    <name evidence="3" type="ORF">BJP25_14005</name>
</gene>
<reference evidence="3 4" key="1">
    <citation type="submission" date="2016-10" db="EMBL/GenBank/DDBJ databases">
        <title>The Draft Genome Sequence of Actinokineospora bangkokensis 44EHWT reveals the biosynthetic pathway of antifungal compounds Thailandins with unusual extender unit butylmalonyl-CoA.</title>
        <authorList>
            <person name="Greule A."/>
            <person name="Intra B."/>
            <person name="Flemming S."/>
            <person name="Rommel M.G."/>
            <person name="Panbangred W."/>
            <person name="Bechthold A."/>
        </authorList>
    </citation>
    <scope>NUCLEOTIDE SEQUENCE [LARGE SCALE GENOMIC DNA]</scope>
    <source>
        <strain evidence="3 4">44EHW</strain>
    </source>
</reference>
<keyword evidence="2" id="KW-0812">Transmembrane</keyword>
<evidence type="ECO:0000256" key="2">
    <source>
        <dbReference type="SAM" id="Phobius"/>
    </source>
</evidence>
<dbReference type="AlphaFoldDB" id="A0A1Q9LN08"/>
<dbReference type="Proteomes" id="UP000186040">
    <property type="component" value="Unassembled WGS sequence"/>
</dbReference>
<feature type="transmembrane region" description="Helical" evidence="2">
    <location>
        <begin position="116"/>
        <end position="136"/>
    </location>
</feature>
<comment type="caution">
    <text evidence="3">The sequence shown here is derived from an EMBL/GenBank/DDBJ whole genome shotgun (WGS) entry which is preliminary data.</text>
</comment>
<proteinExistence type="predicted"/>
<evidence type="ECO:0000313" key="3">
    <source>
        <dbReference type="EMBL" id="OLR93422.1"/>
    </source>
</evidence>
<dbReference type="RefSeq" id="WP_075974316.1">
    <property type="nucleotide sequence ID" value="NZ_MKQR01000009.1"/>
</dbReference>
<feature type="compositionally biased region" description="Pro residues" evidence="1">
    <location>
        <begin position="17"/>
        <end position="29"/>
    </location>
</feature>